<name>A0A4Z1GD18_9HELO</name>
<feature type="transmembrane region" description="Helical" evidence="2">
    <location>
        <begin position="126"/>
        <end position="152"/>
    </location>
</feature>
<evidence type="ECO:0000313" key="5">
    <source>
        <dbReference type="Proteomes" id="UP000297814"/>
    </source>
</evidence>
<feature type="transmembrane region" description="Helical" evidence="2">
    <location>
        <begin position="172"/>
        <end position="193"/>
    </location>
</feature>
<evidence type="ECO:0000259" key="3">
    <source>
        <dbReference type="Pfam" id="PF20684"/>
    </source>
</evidence>
<evidence type="ECO:0000256" key="1">
    <source>
        <dbReference type="SAM" id="MobiDB-lite"/>
    </source>
</evidence>
<feature type="compositionally biased region" description="Basic and acidic residues" evidence="1">
    <location>
        <begin position="208"/>
        <end position="223"/>
    </location>
</feature>
<feature type="transmembrane region" description="Helical" evidence="2">
    <location>
        <begin position="91"/>
        <end position="114"/>
    </location>
</feature>
<dbReference type="InterPro" id="IPR049326">
    <property type="entry name" value="Rhodopsin_dom_fungi"/>
</dbReference>
<sequence>MSPLVFRRAEAIGVTQIPSSVLVGIGIIPPLPGVAPNLWAWSDIAFTLAVLATVASFVNILIRATGFGRTGIHSWDASVYKSISLRSHTSIALGILLPPMSIGLIKITIFLMYLEVFAFLKVMQILCYIGIGITTMFYTIITVLDAVWAFPLSRYYNAMNTQKAQTLNLPKGIFSLTSDIFLLVVPVVAVSKINLMTTRKKYRVLESVKRSERSTEGDPSQDRKSRKLYPGLDVTTVGGTALDNKANEEAETEQFSTERQYTAQCPRNVLGRATGDI</sequence>
<keyword evidence="5" id="KW-1185">Reference proteome</keyword>
<feature type="compositionally biased region" description="Polar residues" evidence="1">
    <location>
        <begin position="253"/>
        <end position="262"/>
    </location>
</feature>
<evidence type="ECO:0000256" key="2">
    <source>
        <dbReference type="SAM" id="Phobius"/>
    </source>
</evidence>
<feature type="domain" description="Rhodopsin" evidence="3">
    <location>
        <begin position="38"/>
        <end position="200"/>
    </location>
</feature>
<feature type="transmembrane region" description="Helical" evidence="2">
    <location>
        <begin position="12"/>
        <end position="31"/>
    </location>
</feature>
<feature type="transmembrane region" description="Helical" evidence="2">
    <location>
        <begin position="38"/>
        <end position="62"/>
    </location>
</feature>
<keyword evidence="2" id="KW-0812">Transmembrane</keyword>
<dbReference type="Proteomes" id="UP000297814">
    <property type="component" value="Unassembled WGS sequence"/>
</dbReference>
<dbReference type="AlphaFoldDB" id="A0A4Z1GD18"/>
<protein>
    <recommendedName>
        <fullName evidence="3">Rhodopsin domain-containing protein</fullName>
    </recommendedName>
</protein>
<dbReference type="EMBL" id="PQXK01000365">
    <property type="protein sequence ID" value="TGO32013.1"/>
    <property type="molecule type" value="Genomic_DNA"/>
</dbReference>
<proteinExistence type="predicted"/>
<evidence type="ECO:0000313" key="4">
    <source>
        <dbReference type="EMBL" id="TGO32013.1"/>
    </source>
</evidence>
<feature type="region of interest" description="Disordered" evidence="1">
    <location>
        <begin position="208"/>
        <end position="262"/>
    </location>
</feature>
<organism evidence="4 5">
    <name type="scientific">Botrytis hyacinthi</name>
    <dbReference type="NCBI Taxonomy" id="278943"/>
    <lineage>
        <taxon>Eukaryota</taxon>
        <taxon>Fungi</taxon>
        <taxon>Dikarya</taxon>
        <taxon>Ascomycota</taxon>
        <taxon>Pezizomycotina</taxon>
        <taxon>Leotiomycetes</taxon>
        <taxon>Helotiales</taxon>
        <taxon>Sclerotiniaceae</taxon>
        <taxon>Botrytis</taxon>
    </lineage>
</organism>
<gene>
    <name evidence="4" type="ORF">BHYA_0365g00030</name>
</gene>
<keyword evidence="2" id="KW-0472">Membrane</keyword>
<dbReference type="Pfam" id="PF20684">
    <property type="entry name" value="Fung_rhodopsin"/>
    <property type="match status" value="1"/>
</dbReference>
<keyword evidence="2" id="KW-1133">Transmembrane helix</keyword>
<comment type="caution">
    <text evidence="4">The sequence shown here is derived from an EMBL/GenBank/DDBJ whole genome shotgun (WGS) entry which is preliminary data.</text>
</comment>
<reference evidence="4 5" key="1">
    <citation type="submission" date="2017-12" db="EMBL/GenBank/DDBJ databases">
        <title>Comparative genomics of Botrytis spp.</title>
        <authorList>
            <person name="Valero-Jimenez C.A."/>
            <person name="Tapia P."/>
            <person name="Veloso J."/>
            <person name="Silva-Moreno E."/>
            <person name="Staats M."/>
            <person name="Valdes J.H."/>
            <person name="Van Kan J.A.L."/>
        </authorList>
    </citation>
    <scope>NUCLEOTIDE SEQUENCE [LARGE SCALE GENOMIC DNA]</scope>
    <source>
        <strain evidence="4 5">Bh0001</strain>
    </source>
</reference>
<accession>A0A4Z1GD18</accession>